<keyword evidence="2" id="KW-1185">Reference proteome</keyword>
<organism evidence="1 2">
    <name type="scientific">Thalassospira alkalitolerans</name>
    <dbReference type="NCBI Taxonomy" id="1293890"/>
    <lineage>
        <taxon>Bacteria</taxon>
        <taxon>Pseudomonadati</taxon>
        <taxon>Pseudomonadota</taxon>
        <taxon>Alphaproteobacteria</taxon>
        <taxon>Rhodospirillales</taxon>
        <taxon>Thalassospiraceae</taxon>
        <taxon>Thalassospira</taxon>
    </lineage>
</organism>
<comment type="caution">
    <text evidence="1">The sequence shown here is derived from an EMBL/GenBank/DDBJ whole genome shotgun (WGS) entry which is preliminary data.</text>
</comment>
<protein>
    <submittedName>
        <fullName evidence="1">Uncharacterized protein</fullName>
    </submittedName>
</protein>
<proteinExistence type="predicted"/>
<evidence type="ECO:0000313" key="2">
    <source>
        <dbReference type="Proteomes" id="UP000193396"/>
    </source>
</evidence>
<name>A0A1Y2LDU1_9PROT</name>
<dbReference type="AlphaFoldDB" id="A0A1Y2LDU1"/>
<sequence length="62" mass="7025">MPTNRGNERLRGWQAAVWARYLCYSFCNRDIGPRDVGAKNAGLIARKTDCAKQSNSLKYKGF</sequence>
<reference evidence="1 2" key="1">
    <citation type="submission" date="2014-03" db="EMBL/GenBank/DDBJ databases">
        <title>The draft genome sequence of Thalassospira alkalitolerans JCM 18968.</title>
        <authorList>
            <person name="Lai Q."/>
            <person name="Shao Z."/>
        </authorList>
    </citation>
    <scope>NUCLEOTIDE SEQUENCE [LARGE SCALE GENOMIC DNA]</scope>
    <source>
        <strain evidence="1 2">JCM 18968</strain>
    </source>
</reference>
<dbReference type="Proteomes" id="UP000193396">
    <property type="component" value="Unassembled WGS sequence"/>
</dbReference>
<dbReference type="STRING" id="1293890.TALK_06150"/>
<gene>
    <name evidence="1" type="ORF">TALK_06150</name>
</gene>
<evidence type="ECO:0000313" key="1">
    <source>
        <dbReference type="EMBL" id="OSQ49158.1"/>
    </source>
</evidence>
<accession>A0A1Y2LDU1</accession>
<dbReference type="EMBL" id="JFKB01000003">
    <property type="protein sequence ID" value="OSQ49158.1"/>
    <property type="molecule type" value="Genomic_DNA"/>
</dbReference>